<protein>
    <recommendedName>
        <fullName evidence="2">Aminotransferase-like plant mobile domain-containing protein</fullName>
    </recommendedName>
</protein>
<feature type="transmembrane region" description="Helical" evidence="1">
    <location>
        <begin position="187"/>
        <end position="206"/>
    </location>
</feature>
<accession>A0ABQ7U9X0</accession>
<keyword evidence="4" id="KW-1185">Reference proteome</keyword>
<name>A0ABQ7U9X0_SOLTU</name>
<evidence type="ECO:0000256" key="1">
    <source>
        <dbReference type="SAM" id="Phobius"/>
    </source>
</evidence>
<dbReference type="Proteomes" id="UP000826656">
    <property type="component" value="Unassembled WGS sequence"/>
</dbReference>
<dbReference type="InterPro" id="IPR019557">
    <property type="entry name" value="AminoTfrase-like_pln_mobile"/>
</dbReference>
<keyword evidence="1" id="KW-0472">Membrane</keyword>
<keyword evidence="1" id="KW-1133">Transmembrane helix</keyword>
<proteinExistence type="predicted"/>
<feature type="domain" description="Aminotransferase-like plant mobile" evidence="2">
    <location>
        <begin position="33"/>
        <end position="299"/>
    </location>
</feature>
<dbReference type="Pfam" id="PF10536">
    <property type="entry name" value="PMD"/>
    <property type="match status" value="1"/>
</dbReference>
<feature type="transmembrane region" description="Helical" evidence="1">
    <location>
        <begin position="156"/>
        <end position="181"/>
    </location>
</feature>
<sequence>MILNTRKCDRKFWELVNEHPIHPQVVDVIKFFGLYGVYRSYRPIIGRSLITSLVERWHPETHTFHIRTGEAMITLQDVEILYGLPVKGNPVVGYEPQRYVVDWQNICQRQLGFTPHPQDFKYSSLMVSALNAQLRLQPRFPDLATQYIANEKARCYMFWMIVGIMLADTSGGLLKLMYLAMLEGITAVGYCSWGSATLACLYRFFLKPPKVPKMKLLDSYHYVRCITRFIIGNPTSSPQQQQGYVPNVMAYETMPHHIHLMVNKAISLGDNPSMEEFYMFLATVRDEGSNWLSYVQKDDRIHVQANYRRDEVMSDHLHPPIHRRGKCGVAGRRVRVVERGREPIEMGEEDQATQDFQAASEYEPTNIEIV</sequence>
<comment type="caution">
    <text evidence="3">The sequence shown here is derived from an EMBL/GenBank/DDBJ whole genome shotgun (WGS) entry which is preliminary data.</text>
</comment>
<dbReference type="PANTHER" id="PTHR46033:SF60">
    <property type="entry name" value="AMINOTRANSFERASE-LIKE PLANT MOBILE DOMAIN-CONTAINING PROTEIN"/>
    <property type="match status" value="1"/>
</dbReference>
<dbReference type="EMBL" id="JAIVGD010000023">
    <property type="protein sequence ID" value="KAH0743429.1"/>
    <property type="molecule type" value="Genomic_DNA"/>
</dbReference>
<evidence type="ECO:0000313" key="3">
    <source>
        <dbReference type="EMBL" id="KAH0743429.1"/>
    </source>
</evidence>
<organism evidence="3 4">
    <name type="scientific">Solanum tuberosum</name>
    <name type="common">Potato</name>
    <dbReference type="NCBI Taxonomy" id="4113"/>
    <lineage>
        <taxon>Eukaryota</taxon>
        <taxon>Viridiplantae</taxon>
        <taxon>Streptophyta</taxon>
        <taxon>Embryophyta</taxon>
        <taxon>Tracheophyta</taxon>
        <taxon>Spermatophyta</taxon>
        <taxon>Magnoliopsida</taxon>
        <taxon>eudicotyledons</taxon>
        <taxon>Gunneridae</taxon>
        <taxon>Pentapetalae</taxon>
        <taxon>asterids</taxon>
        <taxon>lamiids</taxon>
        <taxon>Solanales</taxon>
        <taxon>Solanaceae</taxon>
        <taxon>Solanoideae</taxon>
        <taxon>Solaneae</taxon>
        <taxon>Solanum</taxon>
    </lineage>
</organism>
<dbReference type="InterPro" id="IPR044824">
    <property type="entry name" value="MAIN-like"/>
</dbReference>
<reference evidence="3 4" key="1">
    <citation type="journal article" date="2021" name="bioRxiv">
        <title>Chromosome-scale and haplotype-resolved genome assembly of a tetraploid potato cultivar.</title>
        <authorList>
            <person name="Sun H."/>
            <person name="Jiao W.-B."/>
            <person name="Krause K."/>
            <person name="Campoy J.A."/>
            <person name="Goel M."/>
            <person name="Folz-Donahue K."/>
            <person name="Kukat C."/>
            <person name="Huettel B."/>
            <person name="Schneeberger K."/>
        </authorList>
    </citation>
    <scope>NUCLEOTIDE SEQUENCE [LARGE SCALE GENOMIC DNA]</scope>
    <source>
        <strain evidence="3">SolTubOtavaFocal</strain>
        <tissue evidence="3">Leaves</tissue>
    </source>
</reference>
<dbReference type="PANTHER" id="PTHR46033">
    <property type="entry name" value="PROTEIN MAIN-LIKE 2"/>
    <property type="match status" value="1"/>
</dbReference>
<gene>
    <name evidence="3" type="ORF">KY290_031422</name>
</gene>
<keyword evidence="1" id="KW-0812">Transmembrane</keyword>
<evidence type="ECO:0000259" key="2">
    <source>
        <dbReference type="Pfam" id="PF10536"/>
    </source>
</evidence>
<evidence type="ECO:0000313" key="4">
    <source>
        <dbReference type="Proteomes" id="UP000826656"/>
    </source>
</evidence>